<sequence length="187" mass="18638">MPEVVIGVLLVAGCALGAVVWHQAASATTTVVVAARAIPRGATITADDLRGAELAGDTRAMIAGGDAQRLLGQVALVDIDPSVPFTRSLVSTTSLLGAGEALTSMALAPGQLPPDLAPNDRVRIVVTSAPDAAGVSATALLDDVATVWSVTAAPDGMSTIVAVRGPIALSTDVAAASKVQLARVDGR</sequence>
<evidence type="ECO:0000259" key="1">
    <source>
        <dbReference type="SMART" id="SM00858"/>
    </source>
</evidence>
<dbReference type="SMART" id="SM00858">
    <property type="entry name" value="SAF"/>
    <property type="match status" value="1"/>
</dbReference>
<reference evidence="2" key="1">
    <citation type="submission" date="2020-05" db="EMBL/GenBank/DDBJ databases">
        <authorList>
            <person name="Chiriac C."/>
            <person name="Salcher M."/>
            <person name="Ghai R."/>
            <person name="Kavagutti S V."/>
        </authorList>
    </citation>
    <scope>NUCLEOTIDE SEQUENCE</scope>
</reference>
<protein>
    <submittedName>
        <fullName evidence="2">Unannotated protein</fullName>
    </submittedName>
</protein>
<dbReference type="CDD" id="cd11614">
    <property type="entry name" value="SAF_CpaB_FlgA_like"/>
    <property type="match status" value="1"/>
</dbReference>
<proteinExistence type="predicted"/>
<organism evidence="2">
    <name type="scientific">freshwater metagenome</name>
    <dbReference type="NCBI Taxonomy" id="449393"/>
    <lineage>
        <taxon>unclassified sequences</taxon>
        <taxon>metagenomes</taxon>
        <taxon>ecological metagenomes</taxon>
    </lineage>
</organism>
<evidence type="ECO:0000313" key="2">
    <source>
        <dbReference type="EMBL" id="CAB4884881.1"/>
    </source>
</evidence>
<dbReference type="Pfam" id="PF08666">
    <property type="entry name" value="SAF"/>
    <property type="match status" value="1"/>
</dbReference>
<gene>
    <name evidence="2" type="ORF">UFOPK3376_02004</name>
</gene>
<dbReference type="AlphaFoldDB" id="A0A6J7ERJ7"/>
<accession>A0A6J7ERJ7</accession>
<name>A0A6J7ERJ7_9ZZZZ</name>
<feature type="domain" description="SAF" evidence="1">
    <location>
        <begin position="29"/>
        <end position="91"/>
    </location>
</feature>
<dbReference type="InterPro" id="IPR013974">
    <property type="entry name" value="SAF"/>
</dbReference>
<dbReference type="EMBL" id="CAFBLP010000053">
    <property type="protein sequence ID" value="CAB4884881.1"/>
    <property type="molecule type" value="Genomic_DNA"/>
</dbReference>